<name>A0ABR3NVC7_9TELE</name>
<feature type="region of interest" description="Disordered" evidence="1">
    <location>
        <begin position="26"/>
        <end position="55"/>
    </location>
</feature>
<organism evidence="2 3">
    <name type="scientific">Cirrhinus molitorella</name>
    <name type="common">mud carp</name>
    <dbReference type="NCBI Taxonomy" id="172907"/>
    <lineage>
        <taxon>Eukaryota</taxon>
        <taxon>Metazoa</taxon>
        <taxon>Chordata</taxon>
        <taxon>Craniata</taxon>
        <taxon>Vertebrata</taxon>
        <taxon>Euteleostomi</taxon>
        <taxon>Actinopterygii</taxon>
        <taxon>Neopterygii</taxon>
        <taxon>Teleostei</taxon>
        <taxon>Ostariophysi</taxon>
        <taxon>Cypriniformes</taxon>
        <taxon>Cyprinidae</taxon>
        <taxon>Labeoninae</taxon>
        <taxon>Labeonini</taxon>
        <taxon>Cirrhinus</taxon>
    </lineage>
</organism>
<dbReference type="EMBL" id="JAYMGO010000002">
    <property type="protein sequence ID" value="KAL1280711.1"/>
    <property type="molecule type" value="Genomic_DNA"/>
</dbReference>
<reference evidence="2 3" key="1">
    <citation type="submission" date="2023-09" db="EMBL/GenBank/DDBJ databases">
        <authorList>
            <person name="Wang M."/>
        </authorList>
    </citation>
    <scope>NUCLEOTIDE SEQUENCE [LARGE SCALE GENOMIC DNA]</scope>
    <source>
        <strain evidence="2">GT-2023</strain>
        <tissue evidence="2">Liver</tissue>
    </source>
</reference>
<accession>A0ABR3NVC7</accession>
<evidence type="ECO:0000313" key="3">
    <source>
        <dbReference type="Proteomes" id="UP001558613"/>
    </source>
</evidence>
<gene>
    <name evidence="2" type="ORF">QQF64_015311</name>
</gene>
<sequence length="81" mass="8963">MWHNSHGNHIPDGKCIHGAKFQLCSSSHHSPSRIGPTRPRHRHCMRKRGLNKSDNGQYGPAGVAYLLIALREIEASAAIEV</sequence>
<feature type="compositionally biased region" description="Basic residues" evidence="1">
    <location>
        <begin position="38"/>
        <end position="50"/>
    </location>
</feature>
<proteinExistence type="predicted"/>
<keyword evidence="3" id="KW-1185">Reference proteome</keyword>
<comment type="caution">
    <text evidence="2">The sequence shown here is derived from an EMBL/GenBank/DDBJ whole genome shotgun (WGS) entry which is preliminary data.</text>
</comment>
<protein>
    <submittedName>
        <fullName evidence="2">Uncharacterized protein</fullName>
    </submittedName>
</protein>
<evidence type="ECO:0000256" key="1">
    <source>
        <dbReference type="SAM" id="MobiDB-lite"/>
    </source>
</evidence>
<dbReference type="Proteomes" id="UP001558613">
    <property type="component" value="Unassembled WGS sequence"/>
</dbReference>
<evidence type="ECO:0000313" key="2">
    <source>
        <dbReference type="EMBL" id="KAL1280711.1"/>
    </source>
</evidence>